<evidence type="ECO:0008006" key="8">
    <source>
        <dbReference type="Google" id="ProtNLM"/>
    </source>
</evidence>
<keyword evidence="5" id="KW-0539">Nucleus</keyword>
<comment type="caution">
    <text evidence="6">The sequence shown here is derived from an EMBL/GenBank/DDBJ whole genome shotgun (WGS) entry which is preliminary data.</text>
</comment>
<dbReference type="SUPFAM" id="SSF53098">
    <property type="entry name" value="Ribonuclease H-like"/>
    <property type="match status" value="1"/>
</dbReference>
<keyword evidence="3" id="KW-0863">Zinc-finger</keyword>
<keyword evidence="4" id="KW-0862">Zinc</keyword>
<dbReference type="InterPro" id="IPR012337">
    <property type="entry name" value="RNaseH-like_sf"/>
</dbReference>
<dbReference type="EMBL" id="VDEP01000514">
    <property type="protein sequence ID" value="KAA1064241.1"/>
    <property type="molecule type" value="Genomic_DNA"/>
</dbReference>
<name>A0A5B0LIT9_PUCGR</name>
<evidence type="ECO:0000313" key="6">
    <source>
        <dbReference type="EMBL" id="KAA1064241.1"/>
    </source>
</evidence>
<evidence type="ECO:0000313" key="7">
    <source>
        <dbReference type="Proteomes" id="UP000325313"/>
    </source>
</evidence>
<dbReference type="AlphaFoldDB" id="A0A5B0LIT9"/>
<evidence type="ECO:0000256" key="1">
    <source>
        <dbReference type="ARBA" id="ARBA00004123"/>
    </source>
</evidence>
<comment type="subcellular location">
    <subcellularLocation>
        <location evidence="1">Nucleus</location>
    </subcellularLocation>
</comment>
<evidence type="ECO:0000256" key="2">
    <source>
        <dbReference type="ARBA" id="ARBA00022723"/>
    </source>
</evidence>
<accession>A0A5B0LIT9</accession>
<evidence type="ECO:0000256" key="3">
    <source>
        <dbReference type="ARBA" id="ARBA00022771"/>
    </source>
</evidence>
<dbReference type="GO" id="GO:0008270">
    <property type="term" value="F:zinc ion binding"/>
    <property type="evidence" value="ECO:0007669"/>
    <property type="project" value="UniProtKB-KW"/>
</dbReference>
<protein>
    <recommendedName>
        <fullName evidence="8">hAT-like transposase RNase-H fold domain-containing protein</fullName>
    </recommendedName>
</protein>
<reference evidence="6 7" key="1">
    <citation type="submission" date="2019-05" db="EMBL/GenBank/DDBJ databases">
        <title>Emergence of the Ug99 lineage of the wheat stem rust pathogen through somatic hybridization.</title>
        <authorList>
            <person name="Li F."/>
            <person name="Upadhyaya N.M."/>
            <person name="Sperschneider J."/>
            <person name="Matny O."/>
            <person name="Nguyen-Phuc H."/>
            <person name="Mago R."/>
            <person name="Raley C."/>
            <person name="Miller M.E."/>
            <person name="Silverstein K.A.T."/>
            <person name="Henningsen E."/>
            <person name="Hirsch C.D."/>
            <person name="Visser B."/>
            <person name="Pretorius Z.A."/>
            <person name="Steffenson B.J."/>
            <person name="Schwessinger B."/>
            <person name="Dodds P.N."/>
            <person name="Figueroa M."/>
        </authorList>
    </citation>
    <scope>NUCLEOTIDE SEQUENCE [LARGE SCALE GENOMIC DNA]</scope>
    <source>
        <strain evidence="6 7">Ug99</strain>
    </source>
</reference>
<gene>
    <name evidence="6" type="ORF">PGTUg99_016570</name>
</gene>
<dbReference type="Proteomes" id="UP000325313">
    <property type="component" value="Unassembled WGS sequence"/>
</dbReference>
<dbReference type="PANTHER" id="PTHR46481:SF10">
    <property type="entry name" value="ZINC FINGER BED DOMAIN-CONTAINING PROTEIN 39"/>
    <property type="match status" value="1"/>
</dbReference>
<evidence type="ECO:0000256" key="4">
    <source>
        <dbReference type="ARBA" id="ARBA00022833"/>
    </source>
</evidence>
<keyword evidence="2" id="KW-0479">Metal-binding</keyword>
<evidence type="ECO:0000256" key="5">
    <source>
        <dbReference type="ARBA" id="ARBA00023242"/>
    </source>
</evidence>
<organism evidence="6 7">
    <name type="scientific">Puccinia graminis f. sp. tritici</name>
    <dbReference type="NCBI Taxonomy" id="56615"/>
    <lineage>
        <taxon>Eukaryota</taxon>
        <taxon>Fungi</taxon>
        <taxon>Dikarya</taxon>
        <taxon>Basidiomycota</taxon>
        <taxon>Pucciniomycotina</taxon>
        <taxon>Pucciniomycetes</taxon>
        <taxon>Pucciniales</taxon>
        <taxon>Pucciniaceae</taxon>
        <taxon>Puccinia</taxon>
    </lineage>
</organism>
<dbReference type="PANTHER" id="PTHR46481">
    <property type="entry name" value="ZINC FINGER BED DOMAIN-CONTAINING PROTEIN 4"/>
    <property type="match status" value="1"/>
</dbReference>
<dbReference type="InterPro" id="IPR052035">
    <property type="entry name" value="ZnF_BED_domain_contain"/>
</dbReference>
<proteinExistence type="predicted"/>
<sequence>MASEVDRLMIKNTGINPHLSKNHIRCFCHKIALILNAGLKSTQLPTSGLLPSQVENLGFVPRLSPIIEESEEIEEAPQFTVEDIILGVDDNHQVEHEANDEDVIDGMDSADPESWEKAEEGKNTLDKILKKVDFVIQRITSSAVKRSEYKTWSKELEIHGPSLIAGYGIRWNIKFESRTRAYQARQIIKKLIENEKDRQEQEGGKKYYNDTEISRDEWEVVNQLNKILGEFYFITKKMEGDNSSACLMISEYQYIITFIKKNLAISTQPEFKTMLAAMLKKTKPYLNEAMRCDAVVIATILNPSFRLSIFKVLFPSHYEHAHDLIHELFEARNAQVNIALSSSPDESDALIGTKSKATNLDREDID</sequence>
<dbReference type="GO" id="GO:0005634">
    <property type="term" value="C:nucleus"/>
    <property type="evidence" value="ECO:0007669"/>
    <property type="project" value="UniProtKB-SubCell"/>
</dbReference>